<dbReference type="SUPFAM" id="SSF52266">
    <property type="entry name" value="SGNH hydrolase"/>
    <property type="match status" value="1"/>
</dbReference>
<gene>
    <name evidence="2" type="ORF">GCM10018781_27730</name>
</gene>
<evidence type="ECO:0000259" key="1">
    <source>
        <dbReference type="Pfam" id="PF13472"/>
    </source>
</evidence>
<dbReference type="GO" id="GO:0004622">
    <property type="term" value="F:phosphatidylcholine lysophospholipase activity"/>
    <property type="evidence" value="ECO:0007669"/>
    <property type="project" value="TreeGrafter"/>
</dbReference>
<keyword evidence="3" id="KW-1185">Reference proteome</keyword>
<feature type="domain" description="SGNH hydrolase-type esterase" evidence="1">
    <location>
        <begin position="9"/>
        <end position="183"/>
    </location>
</feature>
<dbReference type="PANTHER" id="PTHR30383:SF5">
    <property type="entry name" value="SGNH HYDROLASE-TYPE ESTERASE DOMAIN-CONTAINING PROTEIN"/>
    <property type="match status" value="1"/>
</dbReference>
<dbReference type="EMBL" id="BNBO01000012">
    <property type="protein sequence ID" value="GHH69354.1"/>
    <property type="molecule type" value="Genomic_DNA"/>
</dbReference>
<name>A0A919KQT5_9ACTN</name>
<reference evidence="2" key="1">
    <citation type="journal article" date="2014" name="Int. J. Syst. Evol. Microbiol.">
        <title>Complete genome sequence of Corynebacterium casei LMG S-19264T (=DSM 44701T), isolated from a smear-ripened cheese.</title>
        <authorList>
            <consortium name="US DOE Joint Genome Institute (JGI-PGF)"/>
            <person name="Walter F."/>
            <person name="Albersmeier A."/>
            <person name="Kalinowski J."/>
            <person name="Ruckert C."/>
        </authorList>
    </citation>
    <scope>NUCLEOTIDE SEQUENCE</scope>
    <source>
        <strain evidence="2">JCM 4646</strain>
    </source>
</reference>
<protein>
    <submittedName>
        <fullName evidence="2">Lysophospholipase</fullName>
    </submittedName>
</protein>
<accession>A0A919KQT5</accession>
<proteinExistence type="predicted"/>
<dbReference type="InterPro" id="IPR036514">
    <property type="entry name" value="SGNH_hydro_sf"/>
</dbReference>
<organism evidence="2 3">
    <name type="scientific">Kitasatospora indigofera</name>
    <dbReference type="NCBI Taxonomy" id="67307"/>
    <lineage>
        <taxon>Bacteria</taxon>
        <taxon>Bacillati</taxon>
        <taxon>Actinomycetota</taxon>
        <taxon>Actinomycetes</taxon>
        <taxon>Kitasatosporales</taxon>
        <taxon>Streptomycetaceae</taxon>
        <taxon>Kitasatospora</taxon>
    </lineage>
</organism>
<dbReference type="PANTHER" id="PTHR30383">
    <property type="entry name" value="THIOESTERASE 1/PROTEASE 1/LYSOPHOSPHOLIPASE L1"/>
    <property type="match status" value="1"/>
</dbReference>
<reference evidence="2" key="2">
    <citation type="submission" date="2020-09" db="EMBL/GenBank/DDBJ databases">
        <authorList>
            <person name="Sun Q."/>
            <person name="Ohkuma M."/>
        </authorList>
    </citation>
    <scope>NUCLEOTIDE SEQUENCE</scope>
    <source>
        <strain evidence="2">JCM 4646</strain>
    </source>
</reference>
<dbReference type="GeneID" id="95353228"/>
<evidence type="ECO:0000313" key="2">
    <source>
        <dbReference type="EMBL" id="GHH69354.1"/>
    </source>
</evidence>
<evidence type="ECO:0000313" key="3">
    <source>
        <dbReference type="Proteomes" id="UP000617734"/>
    </source>
</evidence>
<sequence length="207" mass="22024">MTRDLRICFVGDSLVAGVGDPDGLGWAGRLAARSFADGLPSTRYNLGVRRETSADILGRWEEECARRLRDGTDLRVVFCFGVNDATHEDDRPRVAPEESAANLAAMLGRAAGRGWNTLVVSPPPVADAAHSARTALLDERFALVCRAAGVPYVSVHRALSGNAVWLREVTAGDGAHPGADGYREFAALVAPHWDSWLGTSGGGTDAR</sequence>
<dbReference type="Gene3D" id="3.40.50.1110">
    <property type="entry name" value="SGNH hydrolase"/>
    <property type="match status" value="1"/>
</dbReference>
<dbReference type="InterPro" id="IPR051532">
    <property type="entry name" value="Ester_Hydrolysis_Enzymes"/>
</dbReference>
<dbReference type="Proteomes" id="UP000617734">
    <property type="component" value="Unassembled WGS sequence"/>
</dbReference>
<comment type="caution">
    <text evidence="2">The sequence shown here is derived from an EMBL/GenBank/DDBJ whole genome shotgun (WGS) entry which is preliminary data.</text>
</comment>
<dbReference type="RefSeq" id="WP_190211115.1">
    <property type="nucleotide sequence ID" value="NZ_BNBO01000012.1"/>
</dbReference>
<dbReference type="InterPro" id="IPR013830">
    <property type="entry name" value="SGNH_hydro"/>
</dbReference>
<dbReference type="Pfam" id="PF13472">
    <property type="entry name" value="Lipase_GDSL_2"/>
    <property type="match status" value="1"/>
</dbReference>
<dbReference type="AlphaFoldDB" id="A0A919KQT5"/>